<dbReference type="InterPro" id="IPR051907">
    <property type="entry name" value="DoxX-like_oxidoreductase"/>
</dbReference>
<name>A0ABV6IDS4_9BURK</name>
<evidence type="ECO:0000256" key="1">
    <source>
        <dbReference type="ARBA" id="ARBA00004651"/>
    </source>
</evidence>
<dbReference type="RefSeq" id="WP_390211395.1">
    <property type="nucleotide sequence ID" value="NZ_JBHLXJ010000008.1"/>
</dbReference>
<comment type="similarity">
    <text evidence="2">Belongs to the DoxX family.</text>
</comment>
<evidence type="ECO:0000256" key="3">
    <source>
        <dbReference type="ARBA" id="ARBA00022475"/>
    </source>
</evidence>
<evidence type="ECO:0000256" key="5">
    <source>
        <dbReference type="ARBA" id="ARBA00022989"/>
    </source>
</evidence>
<dbReference type="EMBL" id="JBHLXJ010000008">
    <property type="protein sequence ID" value="MFC0349650.1"/>
    <property type="molecule type" value="Genomic_DNA"/>
</dbReference>
<reference evidence="8 9" key="1">
    <citation type="submission" date="2024-09" db="EMBL/GenBank/DDBJ databases">
        <authorList>
            <person name="Sun Q."/>
            <person name="Mori K."/>
        </authorList>
    </citation>
    <scope>NUCLEOTIDE SEQUENCE [LARGE SCALE GENOMIC DNA]</scope>
    <source>
        <strain evidence="8 9">CCM 8677</strain>
    </source>
</reference>
<dbReference type="Proteomes" id="UP001589844">
    <property type="component" value="Unassembled WGS sequence"/>
</dbReference>
<sequence>MNTFLYVHQLLTNFDGKLVAFIRMLTEFGLRGFVSWQFLKSGWIKTQDWPSTLDLFREEYHVPFVSPELAAYMGTGAELIFSVLLLIGLFSRLAGVGLFTVNLMALISYPLLWTLECPAGLNDHIYWGALLLLSIVWGPDKFSSDKFLSGLNKVS</sequence>
<organism evidence="8 9">
    <name type="scientific">Undibacterium danionis</name>
    <dbReference type="NCBI Taxonomy" id="1812100"/>
    <lineage>
        <taxon>Bacteria</taxon>
        <taxon>Pseudomonadati</taxon>
        <taxon>Pseudomonadota</taxon>
        <taxon>Betaproteobacteria</taxon>
        <taxon>Burkholderiales</taxon>
        <taxon>Oxalobacteraceae</taxon>
        <taxon>Undibacterium</taxon>
    </lineage>
</organism>
<proteinExistence type="inferred from homology"/>
<keyword evidence="4 7" id="KW-0812">Transmembrane</keyword>
<feature type="transmembrane region" description="Helical" evidence="7">
    <location>
        <begin position="96"/>
        <end position="113"/>
    </location>
</feature>
<dbReference type="PANTHER" id="PTHR33452">
    <property type="entry name" value="OXIDOREDUCTASE CATD-RELATED"/>
    <property type="match status" value="1"/>
</dbReference>
<protein>
    <submittedName>
        <fullName evidence="8">DoxX family protein</fullName>
    </submittedName>
</protein>
<comment type="caution">
    <text evidence="8">The sequence shown here is derived from an EMBL/GenBank/DDBJ whole genome shotgun (WGS) entry which is preliminary data.</text>
</comment>
<dbReference type="Pfam" id="PF07681">
    <property type="entry name" value="DoxX"/>
    <property type="match status" value="1"/>
</dbReference>
<evidence type="ECO:0000313" key="8">
    <source>
        <dbReference type="EMBL" id="MFC0349650.1"/>
    </source>
</evidence>
<accession>A0ABV6IDS4</accession>
<evidence type="ECO:0000256" key="4">
    <source>
        <dbReference type="ARBA" id="ARBA00022692"/>
    </source>
</evidence>
<dbReference type="PANTHER" id="PTHR33452:SF1">
    <property type="entry name" value="INNER MEMBRANE PROTEIN YPHA-RELATED"/>
    <property type="match status" value="1"/>
</dbReference>
<gene>
    <name evidence="8" type="ORF">ACFFJH_07510</name>
</gene>
<evidence type="ECO:0000256" key="2">
    <source>
        <dbReference type="ARBA" id="ARBA00006679"/>
    </source>
</evidence>
<feature type="transmembrane region" description="Helical" evidence="7">
    <location>
        <begin position="69"/>
        <end position="89"/>
    </location>
</feature>
<evidence type="ECO:0000313" key="9">
    <source>
        <dbReference type="Proteomes" id="UP001589844"/>
    </source>
</evidence>
<dbReference type="InterPro" id="IPR032808">
    <property type="entry name" value="DoxX"/>
</dbReference>
<keyword evidence="3" id="KW-1003">Cell membrane</keyword>
<comment type="subcellular location">
    <subcellularLocation>
        <location evidence="1">Cell membrane</location>
        <topology evidence="1">Multi-pass membrane protein</topology>
    </subcellularLocation>
</comment>
<keyword evidence="6 7" id="KW-0472">Membrane</keyword>
<evidence type="ECO:0000256" key="6">
    <source>
        <dbReference type="ARBA" id="ARBA00023136"/>
    </source>
</evidence>
<evidence type="ECO:0000256" key="7">
    <source>
        <dbReference type="SAM" id="Phobius"/>
    </source>
</evidence>
<keyword evidence="5 7" id="KW-1133">Transmembrane helix</keyword>
<keyword evidence="9" id="KW-1185">Reference proteome</keyword>